<dbReference type="EMBL" id="LIZS01000017">
    <property type="protein sequence ID" value="KPJ53528.1"/>
    <property type="molecule type" value="Genomic_DNA"/>
</dbReference>
<evidence type="ECO:0000313" key="2">
    <source>
        <dbReference type="Proteomes" id="UP000052008"/>
    </source>
</evidence>
<gene>
    <name evidence="1" type="ORF">AMJ39_04405</name>
</gene>
<organism evidence="1 2">
    <name type="scientific">candidate division TA06 bacterium DG_24</name>
    <dbReference type="NCBI Taxonomy" id="1703770"/>
    <lineage>
        <taxon>Bacteria</taxon>
        <taxon>Bacteria division TA06</taxon>
    </lineage>
</organism>
<dbReference type="InterPro" id="IPR046495">
    <property type="entry name" value="DUF6588"/>
</dbReference>
<protein>
    <submittedName>
        <fullName evidence="1">Uncharacterized protein</fullName>
    </submittedName>
</protein>
<reference evidence="1 2" key="1">
    <citation type="journal article" date="2015" name="Microbiome">
        <title>Genomic resolution of linkages in carbon, nitrogen, and sulfur cycling among widespread estuary sediment bacteria.</title>
        <authorList>
            <person name="Baker B.J."/>
            <person name="Lazar C.S."/>
            <person name="Teske A.P."/>
            <person name="Dick G.J."/>
        </authorList>
    </citation>
    <scope>NUCLEOTIDE SEQUENCE [LARGE SCALE GENOMIC DNA]</scope>
    <source>
        <strain evidence="1">DG_24</strain>
    </source>
</reference>
<dbReference type="AlphaFoldDB" id="A0A0S7WTP1"/>
<dbReference type="Proteomes" id="UP000052008">
    <property type="component" value="Unassembled WGS sequence"/>
</dbReference>
<name>A0A0S7WTP1_UNCT6</name>
<dbReference type="STRING" id="1703770.AMJ39_04405"/>
<accession>A0A0S7WTP1</accession>
<proteinExistence type="predicted"/>
<dbReference type="Pfam" id="PF20230">
    <property type="entry name" value="DUF6588"/>
    <property type="match status" value="1"/>
</dbReference>
<evidence type="ECO:0000313" key="1">
    <source>
        <dbReference type="EMBL" id="KPJ53528.1"/>
    </source>
</evidence>
<sequence>MRQEPFIRRDLGMKQKSLVPVIVLVVVLCSVAWADNGGQFWNFTDLIEDTAEEELEPLVKIFGSAMGAGLFDTGSVHGLGGFDMGLKVPVVFISDKLKAESIVLSNEEFDLPVIPVPMFQGSVGLPYNFNFMMRILKTPSFDEVPALTILGFGGKYGLLQQPVLPKVALVVGFTRLYGMDELDVVDSFSLTTWSLGAAASQDIWLATLYYGLAYEWTSLDIALDPEKDPDFAGTPVDPFSVGVSVGGVRWTSGAKLNLALFTLNADVALAPIRTMSAGIGFNFR</sequence>
<comment type="caution">
    <text evidence="1">The sequence shown here is derived from an EMBL/GenBank/DDBJ whole genome shotgun (WGS) entry which is preliminary data.</text>
</comment>